<protein>
    <submittedName>
        <fullName evidence="1">Uncharacterized protein</fullName>
    </submittedName>
</protein>
<name>A0ABN2TPL6_9ACTN</name>
<comment type="caution">
    <text evidence="1">The sequence shown here is derived from an EMBL/GenBank/DDBJ whole genome shotgun (WGS) entry which is preliminary data.</text>
</comment>
<gene>
    <name evidence="1" type="ORF">GCM10009799_51220</name>
</gene>
<accession>A0ABN2TPL6</accession>
<keyword evidence="2" id="KW-1185">Reference proteome</keyword>
<dbReference type="Proteomes" id="UP001501585">
    <property type="component" value="Unassembled WGS sequence"/>
</dbReference>
<reference evidence="1 2" key="1">
    <citation type="journal article" date="2019" name="Int. J. Syst. Evol. Microbiol.">
        <title>The Global Catalogue of Microorganisms (GCM) 10K type strain sequencing project: providing services to taxonomists for standard genome sequencing and annotation.</title>
        <authorList>
            <consortium name="The Broad Institute Genomics Platform"/>
            <consortium name="The Broad Institute Genome Sequencing Center for Infectious Disease"/>
            <person name="Wu L."/>
            <person name="Ma J."/>
        </authorList>
    </citation>
    <scope>NUCLEOTIDE SEQUENCE [LARGE SCALE GENOMIC DNA]</scope>
    <source>
        <strain evidence="1 2">JCM 15313</strain>
    </source>
</reference>
<sequence>MPTERLRIGEVRRRTAAELEALWRADFDALVTTAIADAEGKAGRVTAETLRSQEWIEDWQDALTWAESELSSAMERMEYESDPRLERNRVRLKRTRRALGASRSLLNQRRKARNSHINARQMNARLTAQSWLCRHHEGEAQEVRRGLLRKAGLPEVSPLRAEDSTDALGSIERCVRAGLLEAEITPDVEKLIALRGADFRNAVADDVSDQKARREGLRHPLLLRRWYAALVELQEMTRQTARGHADGQLPALDVDELHSMSQQEARKVLNARRFFRACQQRRVEWKLVVRRVHHEVVKAEQQVEEPWSQARAEAQRVIVERYPEQYQAVLKVLAPYCGLSGRLDVGLFGAPVRGQVKEEVLDALESGTWRKFL</sequence>
<evidence type="ECO:0000313" key="2">
    <source>
        <dbReference type="Proteomes" id="UP001501585"/>
    </source>
</evidence>
<organism evidence="1 2">
    <name type="scientific">Nocardiopsis rhodophaea</name>
    <dbReference type="NCBI Taxonomy" id="280238"/>
    <lineage>
        <taxon>Bacteria</taxon>
        <taxon>Bacillati</taxon>
        <taxon>Actinomycetota</taxon>
        <taxon>Actinomycetes</taxon>
        <taxon>Streptosporangiales</taxon>
        <taxon>Nocardiopsidaceae</taxon>
        <taxon>Nocardiopsis</taxon>
    </lineage>
</organism>
<dbReference type="RefSeq" id="WP_344165665.1">
    <property type="nucleotide sequence ID" value="NZ_BAAAPC010000035.1"/>
</dbReference>
<proteinExistence type="predicted"/>
<evidence type="ECO:0000313" key="1">
    <source>
        <dbReference type="EMBL" id="GAA2016872.1"/>
    </source>
</evidence>
<dbReference type="EMBL" id="BAAAPC010000035">
    <property type="protein sequence ID" value="GAA2016872.1"/>
    <property type="molecule type" value="Genomic_DNA"/>
</dbReference>